<dbReference type="OrthoDB" id="10023921at2759"/>
<name>A0A9N9TLY6_PHYSR</name>
<keyword evidence="5" id="KW-0812">Transmembrane</keyword>
<dbReference type="Pfam" id="PF00728">
    <property type="entry name" value="Glyco_hydro_20"/>
    <property type="match status" value="1"/>
</dbReference>
<evidence type="ECO:0000256" key="3">
    <source>
        <dbReference type="ARBA" id="ARBA00012663"/>
    </source>
</evidence>
<dbReference type="Proteomes" id="UP001153712">
    <property type="component" value="Chromosome 15"/>
</dbReference>
<accession>A0A9N9TLY6</accession>
<dbReference type="PANTHER" id="PTHR21040">
    <property type="entry name" value="BCDNA.GH04120"/>
    <property type="match status" value="1"/>
</dbReference>
<keyword evidence="4" id="KW-0378">Hydrolase</keyword>
<feature type="domain" description="Glycoside hydrolase family 20 catalytic" evidence="6">
    <location>
        <begin position="108"/>
        <end position="280"/>
    </location>
</feature>
<comment type="similarity">
    <text evidence="2">Belongs to the glycosyl hydrolase 20 family.</text>
</comment>
<dbReference type="Gene3D" id="3.20.20.80">
    <property type="entry name" value="Glycosidases"/>
    <property type="match status" value="1"/>
</dbReference>
<evidence type="ECO:0000256" key="2">
    <source>
        <dbReference type="ARBA" id="ARBA00006285"/>
    </source>
</evidence>
<keyword evidence="8" id="KW-1185">Reference proteome</keyword>
<sequence length="544" mass="62884">MIKQHRYRIKQFKLYFGCAVCLTLLVLGYLFARHSAKYEKKHEGFEPAEGVPMAVEPKKVAFVGERIVHLDLKGAPPKVVYYKYLFPLLKQLGATGVLVEYEDMFPYSSELQNITALNSYTIDDVKVINDLAKEHQLKVIPLVQTFGHLEFVLKLPSYKDYREVPEYPQVICPTYEKTEKLIKEMIKQNIEAHPDSTYIHLGADEVYFLGVCDKCVRTMTTNSLDKNKLFITYINNLAKFIKKTYPQFTVLIWDDQLRSITPEVLKTDDFHQNVQPVVWKYTKDVFDDLGPSLWNSYRSAFTNLWIASAFKGASGSNEIVSYVTHYLQNHRSWMSVVAEYGTQFNFQGIIITGWQRYDHFAVLCELLPAGMPALAMCLRLLRGFDESPLSPPTEVARSLKCQQPYALIGPVFGTPKCTFPGGDVLENLIRFQQLRQEFEAIGDKSRFKGWLSEYNVKQCFSNPIYVESIMNSIGRIRDDVFELKLDLSESLGTIYDEFTVREWMDTYFVPFEDQLEILWKAKSKLLTTRVWNRRPLNGSNCDLN</sequence>
<evidence type="ECO:0000313" key="8">
    <source>
        <dbReference type="Proteomes" id="UP001153712"/>
    </source>
</evidence>
<comment type="catalytic activity">
    <reaction evidence="1">
        <text>Hydrolysis of terminal non-reducing N-acetyl-D-hexosamine residues in N-acetyl-beta-D-hexosaminides.</text>
        <dbReference type="EC" id="3.2.1.52"/>
    </reaction>
</comment>
<proteinExistence type="inferred from homology"/>
<reference evidence="7" key="1">
    <citation type="submission" date="2022-01" db="EMBL/GenBank/DDBJ databases">
        <authorList>
            <person name="King R."/>
        </authorList>
    </citation>
    <scope>NUCLEOTIDE SEQUENCE</scope>
</reference>
<evidence type="ECO:0000259" key="6">
    <source>
        <dbReference type="Pfam" id="PF00728"/>
    </source>
</evidence>
<dbReference type="InterPro" id="IPR038901">
    <property type="entry name" value="HEXDC-like"/>
</dbReference>
<dbReference type="InterPro" id="IPR017853">
    <property type="entry name" value="GH"/>
</dbReference>
<evidence type="ECO:0000256" key="1">
    <source>
        <dbReference type="ARBA" id="ARBA00001231"/>
    </source>
</evidence>
<evidence type="ECO:0000256" key="4">
    <source>
        <dbReference type="ARBA" id="ARBA00022801"/>
    </source>
</evidence>
<dbReference type="GO" id="GO:0005975">
    <property type="term" value="P:carbohydrate metabolic process"/>
    <property type="evidence" value="ECO:0007669"/>
    <property type="project" value="InterPro"/>
</dbReference>
<keyword evidence="5" id="KW-1133">Transmembrane helix</keyword>
<dbReference type="CDD" id="cd06565">
    <property type="entry name" value="GH20_GcnA-like"/>
    <property type="match status" value="1"/>
</dbReference>
<dbReference type="GO" id="GO:0004563">
    <property type="term" value="F:beta-N-acetylhexosaminidase activity"/>
    <property type="evidence" value="ECO:0007669"/>
    <property type="project" value="UniProtKB-EC"/>
</dbReference>
<dbReference type="AlphaFoldDB" id="A0A9N9TLY6"/>
<feature type="transmembrane region" description="Helical" evidence="5">
    <location>
        <begin position="12"/>
        <end position="32"/>
    </location>
</feature>
<dbReference type="EC" id="3.2.1.52" evidence="3"/>
<dbReference type="PANTHER" id="PTHR21040:SF13">
    <property type="entry name" value="BETA-N-ACETYLHEXOSAMINIDASE"/>
    <property type="match status" value="1"/>
</dbReference>
<evidence type="ECO:0000256" key="5">
    <source>
        <dbReference type="SAM" id="Phobius"/>
    </source>
</evidence>
<dbReference type="SUPFAM" id="SSF51445">
    <property type="entry name" value="(Trans)glycosidases"/>
    <property type="match status" value="1"/>
</dbReference>
<gene>
    <name evidence="7" type="ORF">PHYEVI_LOCUS4217</name>
</gene>
<keyword evidence="5" id="KW-0472">Membrane</keyword>
<dbReference type="InterPro" id="IPR015883">
    <property type="entry name" value="Glyco_hydro_20_cat"/>
</dbReference>
<organism evidence="7 8">
    <name type="scientific">Phyllotreta striolata</name>
    <name type="common">Striped flea beetle</name>
    <name type="synonym">Crioceris striolata</name>
    <dbReference type="NCBI Taxonomy" id="444603"/>
    <lineage>
        <taxon>Eukaryota</taxon>
        <taxon>Metazoa</taxon>
        <taxon>Ecdysozoa</taxon>
        <taxon>Arthropoda</taxon>
        <taxon>Hexapoda</taxon>
        <taxon>Insecta</taxon>
        <taxon>Pterygota</taxon>
        <taxon>Neoptera</taxon>
        <taxon>Endopterygota</taxon>
        <taxon>Coleoptera</taxon>
        <taxon>Polyphaga</taxon>
        <taxon>Cucujiformia</taxon>
        <taxon>Chrysomeloidea</taxon>
        <taxon>Chrysomelidae</taxon>
        <taxon>Galerucinae</taxon>
        <taxon>Alticini</taxon>
        <taxon>Phyllotreta</taxon>
    </lineage>
</organism>
<protein>
    <recommendedName>
        <fullName evidence="3">beta-N-acetylhexosaminidase</fullName>
        <ecNumber evidence="3">3.2.1.52</ecNumber>
    </recommendedName>
</protein>
<evidence type="ECO:0000313" key="7">
    <source>
        <dbReference type="EMBL" id="CAG9857819.1"/>
    </source>
</evidence>
<dbReference type="EMBL" id="OU900108">
    <property type="protein sequence ID" value="CAG9857819.1"/>
    <property type="molecule type" value="Genomic_DNA"/>
</dbReference>